<keyword evidence="2" id="KW-1185">Reference proteome</keyword>
<organism evidence="1 2">
    <name type="scientific">Dentiscutata heterogama</name>
    <dbReference type="NCBI Taxonomy" id="1316150"/>
    <lineage>
        <taxon>Eukaryota</taxon>
        <taxon>Fungi</taxon>
        <taxon>Fungi incertae sedis</taxon>
        <taxon>Mucoromycota</taxon>
        <taxon>Glomeromycotina</taxon>
        <taxon>Glomeromycetes</taxon>
        <taxon>Diversisporales</taxon>
        <taxon>Gigasporaceae</taxon>
        <taxon>Dentiscutata</taxon>
    </lineage>
</organism>
<protein>
    <submittedName>
        <fullName evidence="1">12071_t:CDS:1</fullName>
    </submittedName>
</protein>
<reference evidence="1" key="1">
    <citation type="submission" date="2021-06" db="EMBL/GenBank/DDBJ databases">
        <authorList>
            <person name="Kallberg Y."/>
            <person name="Tangrot J."/>
            <person name="Rosling A."/>
        </authorList>
    </citation>
    <scope>NUCLEOTIDE SEQUENCE</scope>
    <source>
        <strain evidence="1">IL203A</strain>
    </source>
</reference>
<accession>A0ACA9MZD7</accession>
<sequence length="281" mass="32265">MKHAIESTGSLIKAFSSLDRWLRLYYEENLLQCENKSICIDSLLAQDDKERLEPLLRRVSQFALNKIKNELLSATVYEACLCELRVNYDIPCHHMLPTKGSIMLSSISKRWLLFPNQDQPNSSHIIQNITSQKTAFLDKLDDVLAVLEIKLSDIKIPEKIIEKDYPSGTKRLPTALEHQSSKILLSYCIPADDIDQIHNLLNDAINNQLNKRMEIYKDWLGYNTNLLKQILEFQASPCHSLFWFISSNCAQLAANTFSVPIAIFDDKNEQSMLFFSLETPP</sequence>
<name>A0ACA9MZD7_9GLOM</name>
<dbReference type="EMBL" id="CAJVPU010011644">
    <property type="protein sequence ID" value="CAG8616473.1"/>
    <property type="molecule type" value="Genomic_DNA"/>
</dbReference>
<proteinExistence type="predicted"/>
<dbReference type="Proteomes" id="UP000789702">
    <property type="component" value="Unassembled WGS sequence"/>
</dbReference>
<gene>
    <name evidence="1" type="ORF">DHETER_LOCUS7843</name>
</gene>
<comment type="caution">
    <text evidence="1">The sequence shown here is derived from an EMBL/GenBank/DDBJ whole genome shotgun (WGS) entry which is preliminary data.</text>
</comment>
<feature type="non-terminal residue" evidence="1">
    <location>
        <position position="281"/>
    </location>
</feature>
<evidence type="ECO:0000313" key="2">
    <source>
        <dbReference type="Proteomes" id="UP000789702"/>
    </source>
</evidence>
<evidence type="ECO:0000313" key="1">
    <source>
        <dbReference type="EMBL" id="CAG8616473.1"/>
    </source>
</evidence>